<dbReference type="Gene3D" id="3.30.420.40">
    <property type="match status" value="1"/>
</dbReference>
<dbReference type="PANTHER" id="PTHR14187">
    <property type="entry name" value="ALPHA KINASE/ELONGATION FACTOR 2 KINASE"/>
    <property type="match status" value="1"/>
</dbReference>
<dbReference type="EMBL" id="KN818480">
    <property type="protein sequence ID" value="KIL55718.1"/>
    <property type="molecule type" value="Genomic_DNA"/>
</dbReference>
<evidence type="ECO:0000313" key="3">
    <source>
        <dbReference type="Proteomes" id="UP000054549"/>
    </source>
</evidence>
<protein>
    <submittedName>
        <fullName evidence="2">Uncharacterized protein</fullName>
    </submittedName>
</protein>
<sequence length="441" mass="49565">MINHQPYPYDTGTEQLLVIGIDVGTTHSGVSYALLEPGKVPRIQPLTRFSGQREETDKSKIRSVVCYDQDGDVIAACSKPDPEHMWSEIEDARRAECFKLHLRPRPTRLAAEKRPQLEKIWPSLEPAEDEAENNIPPGIARVGEGKVKGSRGERDGTKEEDPSDISSRKVVEPQPLNKRKVPRLVADDFKTPVRVFTDFLQYHFKSAKEYITETEKFLDPTFTWSAIERNTYFVLTHPNGWERKQQSQMRDAAVAAGLVNSSTAAHRIAFVTEGEAGLHFCLDKNPELRQNRGDLLVVDCGGGTINISAYSQTENGGFKEIVSPDCSFHGQKAEQLANWSISGLRQGSILVTSRAQDDFTERFKDSQFGFNDVVEVTARAFDKPEGVKCMFHDPADRPCFAEFGCLRDNDRKYGISGGKFKVEGMSSVRNSLRWRRDLSGF</sequence>
<accession>A0A0C2WHW4</accession>
<dbReference type="CDD" id="cd10170">
    <property type="entry name" value="ASKHA_NBD_HSP70"/>
    <property type="match status" value="1"/>
</dbReference>
<dbReference type="Proteomes" id="UP000054549">
    <property type="component" value="Unassembled WGS sequence"/>
</dbReference>
<dbReference type="PANTHER" id="PTHR14187:SF5">
    <property type="entry name" value="HEAT SHOCK 70 KDA PROTEIN 12A"/>
    <property type="match status" value="1"/>
</dbReference>
<dbReference type="HOGENOM" id="CLU_009958_4_0_1"/>
<keyword evidence="3" id="KW-1185">Reference proteome</keyword>
<dbReference type="STRING" id="946122.A0A0C2WHW4"/>
<dbReference type="InParanoid" id="A0A0C2WHW4"/>
<proteinExistence type="predicted"/>
<gene>
    <name evidence="2" type="ORF">M378DRAFT_570216</name>
</gene>
<feature type="compositionally biased region" description="Basic and acidic residues" evidence="1">
    <location>
        <begin position="143"/>
        <end position="171"/>
    </location>
</feature>
<feature type="region of interest" description="Disordered" evidence="1">
    <location>
        <begin position="127"/>
        <end position="173"/>
    </location>
</feature>
<reference evidence="2 3" key="1">
    <citation type="submission" date="2014-04" db="EMBL/GenBank/DDBJ databases">
        <title>Evolutionary Origins and Diversification of the Mycorrhizal Mutualists.</title>
        <authorList>
            <consortium name="DOE Joint Genome Institute"/>
            <consortium name="Mycorrhizal Genomics Consortium"/>
            <person name="Kohler A."/>
            <person name="Kuo A."/>
            <person name="Nagy L.G."/>
            <person name="Floudas D."/>
            <person name="Copeland A."/>
            <person name="Barry K.W."/>
            <person name="Cichocki N."/>
            <person name="Veneault-Fourrey C."/>
            <person name="LaButti K."/>
            <person name="Lindquist E.A."/>
            <person name="Lipzen A."/>
            <person name="Lundell T."/>
            <person name="Morin E."/>
            <person name="Murat C."/>
            <person name="Riley R."/>
            <person name="Ohm R."/>
            <person name="Sun H."/>
            <person name="Tunlid A."/>
            <person name="Henrissat B."/>
            <person name="Grigoriev I.V."/>
            <person name="Hibbett D.S."/>
            <person name="Martin F."/>
        </authorList>
    </citation>
    <scope>NUCLEOTIDE SEQUENCE [LARGE SCALE GENOMIC DNA]</scope>
    <source>
        <strain evidence="2 3">Koide BX008</strain>
    </source>
</reference>
<organism evidence="2 3">
    <name type="scientific">Amanita muscaria (strain Koide BX008)</name>
    <dbReference type="NCBI Taxonomy" id="946122"/>
    <lineage>
        <taxon>Eukaryota</taxon>
        <taxon>Fungi</taxon>
        <taxon>Dikarya</taxon>
        <taxon>Basidiomycota</taxon>
        <taxon>Agaricomycotina</taxon>
        <taxon>Agaricomycetes</taxon>
        <taxon>Agaricomycetidae</taxon>
        <taxon>Agaricales</taxon>
        <taxon>Pluteineae</taxon>
        <taxon>Amanitaceae</taxon>
        <taxon>Amanita</taxon>
    </lineage>
</organism>
<dbReference type="OrthoDB" id="2963168at2759"/>
<name>A0A0C2WHW4_AMAMK</name>
<evidence type="ECO:0000313" key="2">
    <source>
        <dbReference type="EMBL" id="KIL55718.1"/>
    </source>
</evidence>
<dbReference type="AlphaFoldDB" id="A0A0C2WHW4"/>
<evidence type="ECO:0000256" key="1">
    <source>
        <dbReference type="SAM" id="MobiDB-lite"/>
    </source>
</evidence>